<dbReference type="Pfam" id="PF04055">
    <property type="entry name" value="Radical_SAM"/>
    <property type="match status" value="1"/>
</dbReference>
<dbReference type="InterPro" id="IPR023404">
    <property type="entry name" value="rSAM_horseshoe"/>
</dbReference>
<evidence type="ECO:0000256" key="3">
    <source>
        <dbReference type="ARBA" id="ARBA00013273"/>
    </source>
</evidence>
<proteinExistence type="inferred from homology"/>
<dbReference type="Proteomes" id="UP000184082">
    <property type="component" value="Unassembled WGS sequence"/>
</dbReference>
<dbReference type="GO" id="GO:0051539">
    <property type="term" value="F:4 iron, 4 sulfur cluster binding"/>
    <property type="evidence" value="ECO:0007669"/>
    <property type="project" value="UniProtKB-KW"/>
</dbReference>
<dbReference type="FunFam" id="3.40.50.12160:FF:000004">
    <property type="entry name" value="Threonylcarbamoyladenosine tRNA methylthiotransferase MtaB"/>
    <property type="match status" value="1"/>
</dbReference>
<feature type="domain" description="MTTase N-terminal" evidence="17">
    <location>
        <begin position="2"/>
        <end position="114"/>
    </location>
</feature>
<dbReference type="EMBL" id="FRAJ01000004">
    <property type="protein sequence ID" value="SHJ81038.1"/>
    <property type="molecule type" value="Genomic_DNA"/>
</dbReference>
<keyword evidence="10" id="KW-0408">Iron</keyword>
<evidence type="ECO:0000256" key="11">
    <source>
        <dbReference type="ARBA" id="ARBA00023014"/>
    </source>
</evidence>
<evidence type="ECO:0000256" key="8">
    <source>
        <dbReference type="ARBA" id="ARBA00022694"/>
    </source>
</evidence>
<dbReference type="Pfam" id="PF00919">
    <property type="entry name" value="UPF0004"/>
    <property type="match status" value="1"/>
</dbReference>
<reference evidence="19 20" key="1">
    <citation type="submission" date="2016-11" db="EMBL/GenBank/DDBJ databases">
        <authorList>
            <person name="Jaros S."/>
            <person name="Januszkiewicz K."/>
            <person name="Wedrychowicz H."/>
        </authorList>
    </citation>
    <scope>NUCLEOTIDE SEQUENCE [LARGE SCALE GENOMIC DNA]</scope>
    <source>
        <strain evidence="19 20">DSM 14501</strain>
    </source>
</reference>
<evidence type="ECO:0000256" key="1">
    <source>
        <dbReference type="ARBA" id="ARBA00001966"/>
    </source>
</evidence>
<dbReference type="GO" id="GO:0046872">
    <property type="term" value="F:metal ion binding"/>
    <property type="evidence" value="ECO:0007669"/>
    <property type="project" value="UniProtKB-KW"/>
</dbReference>
<comment type="catalytic activity">
    <reaction evidence="13">
        <text>N(6)-L-threonylcarbamoyladenosine(37) in tRNA + (sulfur carrier)-SH + AH2 + 2 S-adenosyl-L-methionine = 2-methylsulfanyl-N(6)-L-threonylcarbamoyladenosine(37) in tRNA + (sulfur carrier)-H + 5'-deoxyadenosine + L-methionine + A + S-adenosyl-L-homocysteine + 2 H(+)</text>
        <dbReference type="Rhea" id="RHEA:37075"/>
        <dbReference type="Rhea" id="RHEA-COMP:10163"/>
        <dbReference type="Rhea" id="RHEA-COMP:11092"/>
        <dbReference type="Rhea" id="RHEA-COMP:14737"/>
        <dbReference type="Rhea" id="RHEA-COMP:14739"/>
        <dbReference type="ChEBI" id="CHEBI:13193"/>
        <dbReference type="ChEBI" id="CHEBI:15378"/>
        <dbReference type="ChEBI" id="CHEBI:17319"/>
        <dbReference type="ChEBI" id="CHEBI:17499"/>
        <dbReference type="ChEBI" id="CHEBI:29917"/>
        <dbReference type="ChEBI" id="CHEBI:57844"/>
        <dbReference type="ChEBI" id="CHEBI:57856"/>
        <dbReference type="ChEBI" id="CHEBI:59789"/>
        <dbReference type="ChEBI" id="CHEBI:64428"/>
        <dbReference type="ChEBI" id="CHEBI:74418"/>
        <dbReference type="ChEBI" id="CHEBI:74420"/>
        <dbReference type="EC" id="2.8.4.5"/>
    </reaction>
</comment>
<evidence type="ECO:0000256" key="10">
    <source>
        <dbReference type="ARBA" id="ARBA00023004"/>
    </source>
</evidence>
<dbReference type="InterPro" id="IPR034557">
    <property type="entry name" value="ThrcA_tRNA_MEthiotransferase"/>
</dbReference>
<dbReference type="Gene3D" id="3.40.50.12160">
    <property type="entry name" value="Methylthiotransferase, N-terminal domain"/>
    <property type="match status" value="1"/>
</dbReference>
<dbReference type="InterPro" id="IPR002792">
    <property type="entry name" value="TRAM_dom"/>
</dbReference>
<evidence type="ECO:0000259" key="16">
    <source>
        <dbReference type="PROSITE" id="PS50926"/>
    </source>
</evidence>
<dbReference type="EC" id="2.8.4.5" evidence="3"/>
<feature type="domain" description="TRAM" evidence="16">
    <location>
        <begin position="370"/>
        <end position="433"/>
    </location>
</feature>
<dbReference type="SUPFAM" id="SSF102114">
    <property type="entry name" value="Radical SAM enzymes"/>
    <property type="match status" value="1"/>
</dbReference>
<evidence type="ECO:0000256" key="4">
    <source>
        <dbReference type="ARBA" id="ARBA00022485"/>
    </source>
</evidence>
<organism evidence="19 20">
    <name type="scientific">Caminicella sporogenes DSM 14501</name>
    <dbReference type="NCBI Taxonomy" id="1121266"/>
    <lineage>
        <taxon>Bacteria</taxon>
        <taxon>Bacillati</taxon>
        <taxon>Bacillota</taxon>
        <taxon>Clostridia</taxon>
        <taxon>Peptostreptococcales</taxon>
        <taxon>Caminicellaceae</taxon>
        <taxon>Caminicella</taxon>
    </lineage>
</organism>
<dbReference type="InterPro" id="IPR058240">
    <property type="entry name" value="rSAM_sf"/>
</dbReference>
<sequence length="434" mass="49788">MKTVAFYTLGCKVNQYDTEAMAELFEKRGYKVVDSHEFADIYVINTCTVTNLSDRKSRQFIRRAKKKNPKAKIVVAGCYAQTASEEVLKIEGVNLIIGTNKRNEIVELIEAIDIDEKANHVDNIMKIDEFEELSIEKIKGKTRAFLKIQEGCNQFCSYCIIPYARGPVRSRKFENIISEVKRLSKNGFKEIVLTGIHIASYGKDLKDKNLIDVIKAVHGVEGIERIRLSSVEPNLITEKFIEEIKLLPKFCNHLHLSLQSGCDETLKRMNRKYTTEEYRNIVLNLRKAIPDIAITTDIIVGFPGETDEEFNTTCKFVKEINFSQIHVFKYSPRKGTPAAKFKNQVHPNIKNLRSEKMIKIADDLMLKYRKRFIDKTLDVLFEDRLNNDKNIITGLTTNYINVAVEGNEDFVGKIIPVKLKKIKKDVIIGEIINK</sequence>
<dbReference type="PROSITE" id="PS51449">
    <property type="entry name" value="MTTASE_N"/>
    <property type="match status" value="1"/>
</dbReference>
<evidence type="ECO:0000256" key="7">
    <source>
        <dbReference type="ARBA" id="ARBA00022691"/>
    </source>
</evidence>
<keyword evidence="4" id="KW-0004">4Fe-4S</keyword>
<dbReference type="SMART" id="SM00729">
    <property type="entry name" value="Elp3"/>
    <property type="match status" value="1"/>
</dbReference>
<accession>A0A1M6MBY8</accession>
<dbReference type="NCBIfam" id="TIGR01574">
    <property type="entry name" value="miaB-methiolase"/>
    <property type="match status" value="1"/>
</dbReference>
<evidence type="ECO:0000256" key="6">
    <source>
        <dbReference type="ARBA" id="ARBA00022679"/>
    </source>
</evidence>
<dbReference type="PROSITE" id="PS51918">
    <property type="entry name" value="RADICAL_SAM"/>
    <property type="match status" value="1"/>
</dbReference>
<evidence type="ECO:0000259" key="18">
    <source>
        <dbReference type="PROSITE" id="PS51918"/>
    </source>
</evidence>
<dbReference type="FunFam" id="3.80.30.20:FF:000001">
    <property type="entry name" value="tRNA-2-methylthio-N(6)-dimethylallyladenosine synthase 2"/>
    <property type="match status" value="1"/>
</dbReference>
<comment type="cofactor">
    <cofactor evidence="1">
        <name>[4Fe-4S] cluster</name>
        <dbReference type="ChEBI" id="CHEBI:49883"/>
    </cofactor>
</comment>
<dbReference type="PROSITE" id="PS01278">
    <property type="entry name" value="MTTASE_RADICAL"/>
    <property type="match status" value="1"/>
</dbReference>
<dbReference type="SFLD" id="SFLDF00295">
    <property type="entry name" value="threonylcarbamoyladenosine_tRN"/>
    <property type="match status" value="1"/>
</dbReference>
<name>A0A1M6MBY8_9FIRM</name>
<dbReference type="NCBIfam" id="TIGR01579">
    <property type="entry name" value="MiaB-like-C"/>
    <property type="match status" value="1"/>
</dbReference>
<dbReference type="InterPro" id="IPR020612">
    <property type="entry name" value="Methylthiotransferase_CS"/>
</dbReference>
<evidence type="ECO:0000313" key="19">
    <source>
        <dbReference type="EMBL" id="SHJ81038.1"/>
    </source>
</evidence>
<evidence type="ECO:0000256" key="5">
    <source>
        <dbReference type="ARBA" id="ARBA00022490"/>
    </source>
</evidence>
<dbReference type="STRING" id="1121266.SAMN02745883_00480"/>
<keyword evidence="6 19" id="KW-0808">Transferase</keyword>
<dbReference type="PROSITE" id="PS50926">
    <property type="entry name" value="TRAM"/>
    <property type="match status" value="1"/>
</dbReference>
<dbReference type="NCBIfam" id="TIGR00089">
    <property type="entry name" value="MiaB/RimO family radical SAM methylthiotransferase"/>
    <property type="match status" value="1"/>
</dbReference>
<evidence type="ECO:0000256" key="9">
    <source>
        <dbReference type="ARBA" id="ARBA00022723"/>
    </source>
</evidence>
<dbReference type="InterPro" id="IPR038135">
    <property type="entry name" value="Methylthiotransferase_N_sf"/>
</dbReference>
<dbReference type="PANTHER" id="PTHR11918">
    <property type="entry name" value="RADICAL SAM PROTEINS"/>
    <property type="match status" value="1"/>
</dbReference>
<dbReference type="InterPro" id="IPR006467">
    <property type="entry name" value="MiaB-like_bact"/>
</dbReference>
<evidence type="ECO:0000256" key="13">
    <source>
        <dbReference type="ARBA" id="ARBA00051661"/>
    </source>
</evidence>
<evidence type="ECO:0000256" key="15">
    <source>
        <dbReference type="ARBA" id="ARBA00069898"/>
    </source>
</evidence>
<keyword evidence="11" id="KW-0411">Iron-sulfur</keyword>
<gene>
    <name evidence="19" type="ORF">SAMN02745883_00480</name>
</gene>
<keyword evidence="9" id="KW-0479">Metal-binding</keyword>
<evidence type="ECO:0000256" key="14">
    <source>
        <dbReference type="ARBA" id="ARBA00061574"/>
    </source>
</evidence>
<dbReference type="InterPro" id="IPR005839">
    <property type="entry name" value="Methylthiotransferase"/>
</dbReference>
<feature type="domain" description="Radical SAM core" evidence="18">
    <location>
        <begin position="138"/>
        <end position="367"/>
    </location>
</feature>
<keyword evidence="5" id="KW-0963">Cytoplasm</keyword>
<keyword evidence="7" id="KW-0949">S-adenosyl-L-methionine</keyword>
<protein>
    <recommendedName>
        <fullName evidence="15">Threonylcarbamoyladenosine tRNA methylthiotransferase MtaB</fullName>
        <ecNumber evidence="3">2.8.4.5</ecNumber>
    </recommendedName>
    <alternativeName>
        <fullName evidence="12">tRNA-t(6)A37 methylthiotransferase</fullName>
    </alternativeName>
</protein>
<evidence type="ECO:0000256" key="2">
    <source>
        <dbReference type="ARBA" id="ARBA00002399"/>
    </source>
</evidence>
<dbReference type="InterPro" id="IPR006638">
    <property type="entry name" value="Elp3/MiaA/NifB-like_rSAM"/>
</dbReference>
<comment type="similarity">
    <text evidence="14">Belongs to the methylthiotransferase family. MtaB subfamily.</text>
</comment>
<dbReference type="Gene3D" id="3.80.30.20">
    <property type="entry name" value="tm_1862 like domain"/>
    <property type="match status" value="1"/>
</dbReference>
<dbReference type="SFLD" id="SFLDG01061">
    <property type="entry name" value="methylthiotransferase"/>
    <property type="match status" value="1"/>
</dbReference>
<keyword evidence="8" id="KW-0819">tRNA processing</keyword>
<comment type="function">
    <text evidence="2">Catalyzes the methylthiolation of N6-threonylcarbamoyladenosine (t(6)A), leading to the formation of 2-methylthio-N6-threonylcarbamoyladenosine (ms(2)t(6)A) at position 37 in tRNAs that read codons beginning with adenine.</text>
</comment>
<dbReference type="AlphaFoldDB" id="A0A1M6MBY8"/>
<dbReference type="PANTHER" id="PTHR11918:SF45">
    <property type="entry name" value="THREONYLCARBAMOYLADENOSINE TRNA METHYLTHIOTRANSFERASE"/>
    <property type="match status" value="1"/>
</dbReference>
<dbReference type="SFLD" id="SFLDS00029">
    <property type="entry name" value="Radical_SAM"/>
    <property type="match status" value="1"/>
</dbReference>
<dbReference type="InterPro" id="IPR013848">
    <property type="entry name" value="Methylthiotransferase_N"/>
</dbReference>
<evidence type="ECO:0000259" key="17">
    <source>
        <dbReference type="PROSITE" id="PS51449"/>
    </source>
</evidence>
<dbReference type="GO" id="GO:0035598">
    <property type="term" value="F:tRNA (N(6)-L-threonylcarbamoyladenosine(37)-C(2))-methylthiotransferase activity"/>
    <property type="evidence" value="ECO:0007669"/>
    <property type="project" value="UniProtKB-EC"/>
</dbReference>
<dbReference type="CDD" id="cd01335">
    <property type="entry name" value="Radical_SAM"/>
    <property type="match status" value="1"/>
</dbReference>
<dbReference type="InterPro" id="IPR007197">
    <property type="entry name" value="rSAM"/>
</dbReference>
<dbReference type="RefSeq" id="WP_072965793.1">
    <property type="nucleotide sequence ID" value="NZ_FRAJ01000004.1"/>
</dbReference>
<keyword evidence="20" id="KW-1185">Reference proteome</keyword>
<evidence type="ECO:0000313" key="20">
    <source>
        <dbReference type="Proteomes" id="UP000184082"/>
    </source>
</evidence>
<evidence type="ECO:0000256" key="12">
    <source>
        <dbReference type="ARBA" id="ARBA00031213"/>
    </source>
</evidence>
<dbReference type="SFLD" id="SFLDG01082">
    <property type="entry name" value="B12-binding_domain_containing"/>
    <property type="match status" value="1"/>
</dbReference>